<dbReference type="Proteomes" id="UP000712600">
    <property type="component" value="Unassembled WGS sequence"/>
</dbReference>
<name>A0A8S9RFN7_BRACR</name>
<comment type="caution">
    <text evidence="1">The sequence shown here is derived from an EMBL/GenBank/DDBJ whole genome shotgun (WGS) entry which is preliminary data.</text>
</comment>
<protein>
    <submittedName>
        <fullName evidence="1">Uncharacterized protein</fullName>
    </submittedName>
</protein>
<organism evidence="1 2">
    <name type="scientific">Brassica cretica</name>
    <name type="common">Mustard</name>
    <dbReference type="NCBI Taxonomy" id="69181"/>
    <lineage>
        <taxon>Eukaryota</taxon>
        <taxon>Viridiplantae</taxon>
        <taxon>Streptophyta</taxon>
        <taxon>Embryophyta</taxon>
        <taxon>Tracheophyta</taxon>
        <taxon>Spermatophyta</taxon>
        <taxon>Magnoliopsida</taxon>
        <taxon>eudicotyledons</taxon>
        <taxon>Gunneridae</taxon>
        <taxon>Pentapetalae</taxon>
        <taxon>rosids</taxon>
        <taxon>malvids</taxon>
        <taxon>Brassicales</taxon>
        <taxon>Brassicaceae</taxon>
        <taxon>Brassiceae</taxon>
        <taxon>Brassica</taxon>
    </lineage>
</organism>
<proteinExistence type="predicted"/>
<sequence length="74" mass="7935">METVGYVVYGSPEIGEAYRVACGGVDEGGGAVVSLRGDKCGDVKGGISWEWQWVAFTVECGVCIAKTVSRMDWR</sequence>
<dbReference type="EMBL" id="QGKX02000095">
    <property type="protein sequence ID" value="KAF3571561.1"/>
    <property type="molecule type" value="Genomic_DNA"/>
</dbReference>
<evidence type="ECO:0000313" key="2">
    <source>
        <dbReference type="Proteomes" id="UP000712600"/>
    </source>
</evidence>
<gene>
    <name evidence="1" type="ORF">F2Q69_00060678</name>
</gene>
<dbReference type="AlphaFoldDB" id="A0A8S9RFN7"/>
<accession>A0A8S9RFN7</accession>
<evidence type="ECO:0000313" key="1">
    <source>
        <dbReference type="EMBL" id="KAF3571561.1"/>
    </source>
</evidence>
<reference evidence="1" key="1">
    <citation type="submission" date="2019-12" db="EMBL/GenBank/DDBJ databases">
        <title>Genome sequencing and annotation of Brassica cretica.</title>
        <authorList>
            <person name="Studholme D.J."/>
            <person name="Sarris P."/>
        </authorList>
    </citation>
    <scope>NUCLEOTIDE SEQUENCE</scope>
    <source>
        <strain evidence="1">PFS-109/04</strain>
        <tissue evidence="1">Leaf</tissue>
    </source>
</reference>